<organism evidence="2 3">
    <name type="scientific">Mucilaginibacter gilvus</name>
    <dbReference type="NCBI Taxonomy" id="2305909"/>
    <lineage>
        <taxon>Bacteria</taxon>
        <taxon>Pseudomonadati</taxon>
        <taxon>Bacteroidota</taxon>
        <taxon>Sphingobacteriia</taxon>
        <taxon>Sphingobacteriales</taxon>
        <taxon>Sphingobacteriaceae</taxon>
        <taxon>Mucilaginibacter</taxon>
    </lineage>
</organism>
<dbReference type="Proteomes" id="UP000286701">
    <property type="component" value="Unassembled WGS sequence"/>
</dbReference>
<sequence>MENTINGIHHITAIAGNAKRNYNFYTNVLGQRLVKKTVNFDDPETYHLYYGDQNGTPGSILTFFPWEGIQTGRRGARQATEIGYSVPKGSLDFWVNRFEKHNVIYNKAAEKFGEEYLTVLDPDGLKLELTVSKTADTRLPWETDEVKAENAIKGFHNVTITTNKMQPTADILTGVFGYKLLEQHVNRYRFVTDAVENANIVDLVEVAGEVAGHVAGGSVHHVAFRVANEDILMQYREKIAALGLHITDKIDRNYFYSLYFREPGGVLFEIATDNPGFAVDEAVEELGQNLKLPEQHERFRSALEKSLPKLF</sequence>
<dbReference type="InterPro" id="IPR052537">
    <property type="entry name" value="Extradiol_RC_dioxygenase"/>
</dbReference>
<protein>
    <submittedName>
        <fullName evidence="2">Ring-cleaving dioxygenase</fullName>
    </submittedName>
</protein>
<dbReference type="PANTHER" id="PTHR36110:SF2">
    <property type="entry name" value="RING-CLEAVING DIOXYGENASE MHQE-RELATED"/>
    <property type="match status" value="1"/>
</dbReference>
<dbReference type="InterPro" id="IPR037523">
    <property type="entry name" value="VOC_core"/>
</dbReference>
<dbReference type="SUPFAM" id="SSF54593">
    <property type="entry name" value="Glyoxalase/Bleomycin resistance protein/Dihydroxybiphenyl dioxygenase"/>
    <property type="match status" value="1"/>
</dbReference>
<gene>
    <name evidence="2" type="ORF">EPL05_14550</name>
</gene>
<dbReference type="InterPro" id="IPR004360">
    <property type="entry name" value="Glyas_Fos-R_dOase_dom"/>
</dbReference>
<evidence type="ECO:0000313" key="2">
    <source>
        <dbReference type="EMBL" id="RWY49983.1"/>
    </source>
</evidence>
<dbReference type="RefSeq" id="WP_128534713.1">
    <property type="nucleotide sequence ID" value="NZ_SBIW01000007.1"/>
</dbReference>
<keyword evidence="3" id="KW-1185">Reference proteome</keyword>
<dbReference type="CDD" id="cd08347">
    <property type="entry name" value="PcpA_C_like"/>
    <property type="match status" value="1"/>
</dbReference>
<dbReference type="EMBL" id="SBIW01000007">
    <property type="protein sequence ID" value="RWY49983.1"/>
    <property type="molecule type" value="Genomic_DNA"/>
</dbReference>
<reference evidence="2 3" key="1">
    <citation type="submission" date="2019-01" db="EMBL/GenBank/DDBJ databases">
        <title>Mucilaginibacter antarcticum sp. nov., isolated from antarctic soil.</title>
        <authorList>
            <person name="Yan Y.-Q."/>
            <person name="Du Z.-J."/>
        </authorList>
    </citation>
    <scope>NUCLEOTIDE SEQUENCE [LARGE SCALE GENOMIC DNA]</scope>
    <source>
        <strain evidence="2 3">F01003</strain>
    </source>
</reference>
<comment type="caution">
    <text evidence="2">The sequence shown here is derived from an EMBL/GenBank/DDBJ whole genome shotgun (WGS) entry which is preliminary data.</text>
</comment>
<dbReference type="PROSITE" id="PS51819">
    <property type="entry name" value="VOC"/>
    <property type="match status" value="2"/>
</dbReference>
<keyword evidence="2" id="KW-0223">Dioxygenase</keyword>
<dbReference type="OrthoDB" id="9785698at2"/>
<accession>A0A444ML60</accession>
<dbReference type="PANTHER" id="PTHR36110">
    <property type="entry name" value="RING-CLEAVING DIOXYGENASE MHQE-RELATED"/>
    <property type="match status" value="1"/>
</dbReference>
<dbReference type="Pfam" id="PF00903">
    <property type="entry name" value="Glyoxalase"/>
    <property type="match status" value="2"/>
</dbReference>
<dbReference type="InterPro" id="IPR029068">
    <property type="entry name" value="Glyas_Bleomycin-R_OHBP_Dase"/>
</dbReference>
<name>A0A444ML60_9SPHI</name>
<keyword evidence="2" id="KW-0560">Oxidoreductase</keyword>
<feature type="domain" description="VOC" evidence="1">
    <location>
        <begin position="154"/>
        <end position="273"/>
    </location>
</feature>
<evidence type="ECO:0000313" key="3">
    <source>
        <dbReference type="Proteomes" id="UP000286701"/>
    </source>
</evidence>
<dbReference type="AlphaFoldDB" id="A0A444ML60"/>
<dbReference type="GO" id="GO:0051213">
    <property type="term" value="F:dioxygenase activity"/>
    <property type="evidence" value="ECO:0007669"/>
    <property type="project" value="UniProtKB-KW"/>
</dbReference>
<proteinExistence type="predicted"/>
<dbReference type="CDD" id="cd08346">
    <property type="entry name" value="PcpA_N_like"/>
    <property type="match status" value="1"/>
</dbReference>
<evidence type="ECO:0000259" key="1">
    <source>
        <dbReference type="PROSITE" id="PS51819"/>
    </source>
</evidence>
<dbReference type="Gene3D" id="3.10.180.10">
    <property type="entry name" value="2,3-Dihydroxybiphenyl 1,2-Dioxygenase, domain 1"/>
    <property type="match status" value="2"/>
</dbReference>
<feature type="domain" description="VOC" evidence="1">
    <location>
        <begin position="7"/>
        <end position="132"/>
    </location>
</feature>